<dbReference type="AlphaFoldDB" id="A0A7Y9JIG3"/>
<evidence type="ECO:0000313" key="1">
    <source>
        <dbReference type="EMBL" id="NYD50020.1"/>
    </source>
</evidence>
<comment type="caution">
    <text evidence="1">The sequence shown here is derived from an EMBL/GenBank/DDBJ whole genome shotgun (WGS) entry which is preliminary data.</text>
</comment>
<evidence type="ECO:0000313" key="2">
    <source>
        <dbReference type="Proteomes" id="UP000529783"/>
    </source>
</evidence>
<gene>
    <name evidence="1" type="ORF">BJY14_006003</name>
</gene>
<organism evidence="1 2">
    <name type="scientific">Actinomadura luteofluorescens</name>
    <dbReference type="NCBI Taxonomy" id="46163"/>
    <lineage>
        <taxon>Bacteria</taxon>
        <taxon>Bacillati</taxon>
        <taxon>Actinomycetota</taxon>
        <taxon>Actinomycetes</taxon>
        <taxon>Streptosporangiales</taxon>
        <taxon>Thermomonosporaceae</taxon>
        <taxon>Actinomadura</taxon>
    </lineage>
</organism>
<dbReference type="Proteomes" id="UP000529783">
    <property type="component" value="Unassembled WGS sequence"/>
</dbReference>
<name>A0A7Y9JIG3_9ACTN</name>
<dbReference type="InterPro" id="IPR029278">
    <property type="entry name" value="Imm26"/>
</dbReference>
<keyword evidence="2" id="KW-1185">Reference proteome</keyword>
<dbReference type="Pfam" id="PF15428">
    <property type="entry name" value="Imm26"/>
    <property type="match status" value="1"/>
</dbReference>
<sequence>MPNMEILKPSRRKLREGDVFAFRVPRAGEHFMFGRVIRVDMPMGDSPMPGDNLVYLYGHRSKEKVPELGALTVDDLLVPPKFINRQPWLKGFFENVVHAPLEDSDVLARHCFRKPLKEVYVNDRGDVLAERIEPCGFFALDSYLTLDDAISEALGVAPASD</sequence>
<reference evidence="1 2" key="1">
    <citation type="submission" date="2020-07" db="EMBL/GenBank/DDBJ databases">
        <title>Sequencing the genomes of 1000 actinobacteria strains.</title>
        <authorList>
            <person name="Klenk H.-P."/>
        </authorList>
    </citation>
    <scope>NUCLEOTIDE SEQUENCE [LARGE SCALE GENOMIC DNA]</scope>
    <source>
        <strain evidence="1 2">DSM 40398</strain>
    </source>
</reference>
<protein>
    <recommendedName>
        <fullName evidence="3">Immunity protein 26</fullName>
    </recommendedName>
</protein>
<evidence type="ECO:0008006" key="3">
    <source>
        <dbReference type="Google" id="ProtNLM"/>
    </source>
</evidence>
<accession>A0A7Y9JIG3</accession>
<dbReference type="EMBL" id="JACCBA010000001">
    <property type="protein sequence ID" value="NYD50020.1"/>
    <property type="molecule type" value="Genomic_DNA"/>
</dbReference>
<proteinExistence type="predicted"/>